<accession>A0ABT5CDW1</accession>
<keyword evidence="2" id="KW-0732">Signal</keyword>
<dbReference type="EMBL" id="JAQNDK010000005">
    <property type="protein sequence ID" value="MDC0684630.1"/>
    <property type="molecule type" value="Genomic_DNA"/>
</dbReference>
<keyword evidence="5" id="KW-1185">Reference proteome</keyword>
<evidence type="ECO:0000256" key="1">
    <source>
        <dbReference type="SAM" id="MobiDB-lite"/>
    </source>
</evidence>
<reference evidence="4 5" key="1">
    <citation type="submission" date="2023-01" db="EMBL/GenBank/DDBJ databases">
        <title>Minimal conservation of predation-associated metabolite biosynthetic gene clusters underscores biosynthetic potential of Myxococcota including descriptions for ten novel species: Archangium lansinium sp. nov., Myxococcus landrumus sp. nov., Nannocystis bai.</title>
        <authorList>
            <person name="Ahearne A."/>
            <person name="Stevens C."/>
            <person name="Dowd S."/>
        </authorList>
    </citation>
    <scope>NUCLEOTIDE SEQUENCE [LARGE SCALE GENOMIC DNA]</scope>
    <source>
        <strain evidence="4 5">WIWO2</strain>
    </source>
</reference>
<dbReference type="Gene3D" id="1.20.1260.10">
    <property type="match status" value="1"/>
</dbReference>
<name>A0ABT5CDW1_9BACT</name>
<feature type="compositionally biased region" description="Polar residues" evidence="1">
    <location>
        <begin position="28"/>
        <end position="39"/>
    </location>
</feature>
<evidence type="ECO:0000313" key="5">
    <source>
        <dbReference type="Proteomes" id="UP001217485"/>
    </source>
</evidence>
<dbReference type="RefSeq" id="WP_272102759.1">
    <property type="nucleotide sequence ID" value="NZ_JAQNDK010000005.1"/>
</dbReference>
<feature type="domain" description="DUF4142" evidence="3">
    <location>
        <begin position="42"/>
        <end position="176"/>
    </location>
</feature>
<comment type="caution">
    <text evidence="4">The sequence shown here is derived from an EMBL/GenBank/DDBJ whole genome shotgun (WGS) entry which is preliminary data.</text>
</comment>
<feature type="region of interest" description="Disordered" evidence="1">
    <location>
        <begin position="22"/>
        <end position="44"/>
    </location>
</feature>
<dbReference type="PANTHER" id="PTHR38593:SF1">
    <property type="entry name" value="BLR2558 PROTEIN"/>
    <property type="match status" value="1"/>
</dbReference>
<evidence type="ECO:0000313" key="4">
    <source>
        <dbReference type="EMBL" id="MDC0684630.1"/>
    </source>
</evidence>
<protein>
    <submittedName>
        <fullName evidence="4">DUF4142 domain-containing protein</fullName>
    </submittedName>
</protein>
<dbReference type="PANTHER" id="PTHR38593">
    <property type="entry name" value="BLR2558 PROTEIN"/>
    <property type="match status" value="1"/>
</dbReference>
<organism evidence="4 5">
    <name type="scientific">Sorangium atrum</name>
    <dbReference type="NCBI Taxonomy" id="2995308"/>
    <lineage>
        <taxon>Bacteria</taxon>
        <taxon>Pseudomonadati</taxon>
        <taxon>Myxococcota</taxon>
        <taxon>Polyangia</taxon>
        <taxon>Polyangiales</taxon>
        <taxon>Polyangiaceae</taxon>
        <taxon>Sorangium</taxon>
    </lineage>
</organism>
<feature type="chain" id="PRO_5047294841" evidence="2">
    <location>
        <begin position="21"/>
        <end position="184"/>
    </location>
</feature>
<evidence type="ECO:0000256" key="2">
    <source>
        <dbReference type="SAM" id="SignalP"/>
    </source>
</evidence>
<evidence type="ECO:0000259" key="3">
    <source>
        <dbReference type="Pfam" id="PF13628"/>
    </source>
</evidence>
<sequence length="184" mass="20275">MLKPVLFTIMMAAASAPASAAAEGQGSTGQQAQANQTKLSESDREFVEKAGQGGLLEVRLGQLAKQRTASPEVKRFAQRMVDDHTAINKRLAELAHRKDALVPQELAQKHREDVDKLSKKTGAEFDRDYMSAMVDDHQRDIEEFEKASKEAKDADVKHFAASTLPQLQEHLAMAKQVHGKVKGK</sequence>
<dbReference type="Pfam" id="PF13628">
    <property type="entry name" value="DUF4142"/>
    <property type="match status" value="1"/>
</dbReference>
<gene>
    <name evidence="4" type="ORF">POL72_43345</name>
</gene>
<proteinExistence type="predicted"/>
<feature type="signal peptide" evidence="2">
    <location>
        <begin position="1"/>
        <end position="20"/>
    </location>
</feature>
<dbReference type="Proteomes" id="UP001217485">
    <property type="component" value="Unassembled WGS sequence"/>
</dbReference>
<dbReference type="InterPro" id="IPR025419">
    <property type="entry name" value="DUF4142"/>
</dbReference>
<dbReference type="InterPro" id="IPR012347">
    <property type="entry name" value="Ferritin-like"/>
</dbReference>